<organism evidence="1 2">
    <name type="scientific">Mycolicibacterium sarraceniae</name>
    <dbReference type="NCBI Taxonomy" id="1534348"/>
    <lineage>
        <taxon>Bacteria</taxon>
        <taxon>Bacillati</taxon>
        <taxon>Actinomycetota</taxon>
        <taxon>Actinomycetes</taxon>
        <taxon>Mycobacteriales</taxon>
        <taxon>Mycobacteriaceae</taxon>
        <taxon>Mycolicibacterium</taxon>
    </lineage>
</organism>
<dbReference type="AlphaFoldDB" id="A0A7I7SQR4"/>
<dbReference type="Proteomes" id="UP000466445">
    <property type="component" value="Chromosome"/>
</dbReference>
<accession>A0A7I7SQR4</accession>
<proteinExistence type="predicted"/>
<dbReference type="EMBL" id="AP022595">
    <property type="protein sequence ID" value="BBY59334.1"/>
    <property type="molecule type" value="Genomic_DNA"/>
</dbReference>
<sequence length="87" mass="9476">MSPGRTTSTCSRLLYDTLGAVYDWLGFDAVNDPVFRDLVIARLVEPTSKADAARVLTDLGAEIVSYKTIQRHLAKVNTGDYRGAIGT</sequence>
<evidence type="ECO:0000313" key="2">
    <source>
        <dbReference type="Proteomes" id="UP000466445"/>
    </source>
</evidence>
<evidence type="ECO:0000313" key="1">
    <source>
        <dbReference type="EMBL" id="BBY59334.1"/>
    </source>
</evidence>
<name>A0A7I7SQR4_9MYCO</name>
<protein>
    <submittedName>
        <fullName evidence="1">Uncharacterized protein</fullName>
    </submittedName>
</protein>
<keyword evidence="2" id="KW-1185">Reference proteome</keyword>
<gene>
    <name evidence="1" type="ORF">MSAR_24700</name>
</gene>
<dbReference type="KEGG" id="msar:MSAR_24700"/>
<reference evidence="1 2" key="1">
    <citation type="journal article" date="2019" name="Emerg. Microbes Infect.">
        <title>Comprehensive subspecies identification of 175 nontuberculous mycobacteria species based on 7547 genomic profiles.</title>
        <authorList>
            <person name="Matsumoto Y."/>
            <person name="Kinjo T."/>
            <person name="Motooka D."/>
            <person name="Nabeya D."/>
            <person name="Jung N."/>
            <person name="Uechi K."/>
            <person name="Horii T."/>
            <person name="Iida T."/>
            <person name="Fujita J."/>
            <person name="Nakamura S."/>
        </authorList>
    </citation>
    <scope>NUCLEOTIDE SEQUENCE [LARGE SCALE GENOMIC DNA]</scope>
    <source>
        <strain evidence="1 2">JCM 30395</strain>
    </source>
</reference>